<organism evidence="1 2">
    <name type="scientific">Planococcus lenghuensis</name>
    <dbReference type="NCBI Taxonomy" id="2213202"/>
    <lineage>
        <taxon>Bacteria</taxon>
        <taxon>Bacillati</taxon>
        <taxon>Bacillota</taxon>
        <taxon>Bacilli</taxon>
        <taxon>Bacillales</taxon>
        <taxon>Caryophanaceae</taxon>
        <taxon>Planococcus</taxon>
    </lineage>
</organism>
<dbReference type="Proteomes" id="UP000188184">
    <property type="component" value="Plasmid unnamed1"/>
</dbReference>
<reference evidence="1 2" key="1">
    <citation type="submission" date="2017-02" db="EMBL/GenBank/DDBJ databases">
        <title>The complete genomic sequence of a novel cold adapted crude oil-degrading bacterium Planococcus qaidamina Y42.</title>
        <authorList>
            <person name="Yang R."/>
        </authorList>
    </citation>
    <scope>NUCLEOTIDE SEQUENCE [LARGE SCALE GENOMIC DNA]</scope>
    <source>
        <strain evidence="1 2">Y42</strain>
        <plasmid evidence="1 2">unnamed1</plasmid>
    </source>
</reference>
<dbReference type="KEGG" id="pmar:B0X71_19760"/>
<dbReference type="AlphaFoldDB" id="A0A1Q2L4Q7"/>
<dbReference type="EMBL" id="CP019641">
    <property type="protein sequence ID" value="AQQ55406.1"/>
    <property type="molecule type" value="Genomic_DNA"/>
</dbReference>
<protein>
    <recommendedName>
        <fullName evidence="3">Extradiol ring-cleavage dioxygenase LigAB LigA subunit domain-containing protein</fullName>
    </recommendedName>
</protein>
<gene>
    <name evidence="1" type="ORF">B0X71_19760</name>
</gene>
<accession>A0A1Q2L4Q7</accession>
<evidence type="ECO:0000313" key="2">
    <source>
        <dbReference type="Proteomes" id="UP000188184"/>
    </source>
</evidence>
<evidence type="ECO:0000313" key="1">
    <source>
        <dbReference type="EMBL" id="AQQ55406.1"/>
    </source>
</evidence>
<keyword evidence="1" id="KW-0614">Plasmid</keyword>
<name>A0A1Q2L4Q7_9BACL</name>
<dbReference type="RefSeq" id="WP_077591268.1">
    <property type="nucleotide sequence ID" value="NZ_CP019641.1"/>
</dbReference>
<geneLocation type="plasmid" evidence="1 2">
    <name>unnamed1</name>
</geneLocation>
<evidence type="ECO:0008006" key="3">
    <source>
        <dbReference type="Google" id="ProtNLM"/>
    </source>
</evidence>
<sequence length="77" mass="8712">MSKDMEKIITRLQDDWAFLSEFLSFPELAIQKFNLTETEKNVLLSKNGEGIEKLGFEEEVVAAAMSGAHSSTCQQHY</sequence>
<keyword evidence="2" id="KW-1185">Reference proteome</keyword>
<proteinExistence type="predicted"/>